<organism evidence="1 2">
    <name type="scientific">Camellia lanceoleosa</name>
    <dbReference type="NCBI Taxonomy" id="1840588"/>
    <lineage>
        <taxon>Eukaryota</taxon>
        <taxon>Viridiplantae</taxon>
        <taxon>Streptophyta</taxon>
        <taxon>Embryophyta</taxon>
        <taxon>Tracheophyta</taxon>
        <taxon>Spermatophyta</taxon>
        <taxon>Magnoliopsida</taxon>
        <taxon>eudicotyledons</taxon>
        <taxon>Gunneridae</taxon>
        <taxon>Pentapetalae</taxon>
        <taxon>asterids</taxon>
        <taxon>Ericales</taxon>
        <taxon>Theaceae</taxon>
        <taxon>Camellia</taxon>
    </lineage>
</organism>
<gene>
    <name evidence="1" type="ORF">LOK49_LG12G02834</name>
</gene>
<proteinExistence type="predicted"/>
<name>A0ACC0FPP4_9ERIC</name>
<keyword evidence="2" id="KW-1185">Reference proteome</keyword>
<reference evidence="1 2" key="1">
    <citation type="journal article" date="2022" name="Plant J.">
        <title>Chromosome-level genome of Camellia lanceoleosa provides a valuable resource for understanding genome evolution and self-incompatibility.</title>
        <authorList>
            <person name="Gong W."/>
            <person name="Xiao S."/>
            <person name="Wang L."/>
            <person name="Liao Z."/>
            <person name="Chang Y."/>
            <person name="Mo W."/>
            <person name="Hu G."/>
            <person name="Li W."/>
            <person name="Zhao G."/>
            <person name="Zhu H."/>
            <person name="Hu X."/>
            <person name="Ji K."/>
            <person name="Xiang X."/>
            <person name="Song Q."/>
            <person name="Yuan D."/>
            <person name="Jin S."/>
            <person name="Zhang L."/>
        </authorList>
    </citation>
    <scope>NUCLEOTIDE SEQUENCE [LARGE SCALE GENOMIC DNA]</scope>
    <source>
        <strain evidence="1">SQ_2022a</strain>
    </source>
</reference>
<sequence length="447" mass="49290">MLNNDQRALVPTTSGINQDLQDQDHLDDEQPIKDIHALTPPHPQPPANRTTRQRETWEISSHRSSSLSMASEGASGENFTSMSREFSALVLAGSTLGNNGSSHENENNGNNNLLASIGEDHEMHEETNPLAIIPDHSPLDPLPSPRRAIYSGSSIDIRAHFYTLALVPTTSGIDQDLQDQDQDHHGDEQPIRDIHALTPPHPQPPANRTARRRETWETSSHRSSSLSMASEGASGENFTSMSREFSALVLAGSTLGNDGSSHENENNGNNSLLARIGEDHEMHEETNPLAIVPDHSPLDPLPSPRRAINSGSVAITGNHSEVSVQRVKREEVETKISAWQTAKIAKINNKFKREDAIINGWESEQVQKATSWMKKVERKLEEKRARALEKMQNEVAKAHRKAEERRASAEGKRGTKVAKVLEVANLMKAVGRPPAKRFLSAFKGCDV</sequence>
<dbReference type="Proteomes" id="UP001060215">
    <property type="component" value="Chromosome 13"/>
</dbReference>
<evidence type="ECO:0000313" key="1">
    <source>
        <dbReference type="EMBL" id="KAI7990509.1"/>
    </source>
</evidence>
<accession>A0ACC0FPP4</accession>
<comment type="caution">
    <text evidence="1">The sequence shown here is derived from an EMBL/GenBank/DDBJ whole genome shotgun (WGS) entry which is preliminary data.</text>
</comment>
<evidence type="ECO:0000313" key="2">
    <source>
        <dbReference type="Proteomes" id="UP001060215"/>
    </source>
</evidence>
<protein>
    <submittedName>
        <fullName evidence="1">Remorin 4.2</fullName>
    </submittedName>
</protein>
<dbReference type="EMBL" id="CM045770">
    <property type="protein sequence ID" value="KAI7990509.1"/>
    <property type="molecule type" value="Genomic_DNA"/>
</dbReference>